<name>A0A1I4QYG0_9HYPH</name>
<dbReference type="GO" id="GO:0005886">
    <property type="term" value="C:plasma membrane"/>
    <property type="evidence" value="ECO:0007669"/>
    <property type="project" value="UniProtKB-SubCell"/>
</dbReference>
<dbReference type="PANTHER" id="PTHR33884:SF3">
    <property type="entry name" value="UPF0410 PROTEIN YMGE"/>
    <property type="match status" value="1"/>
</dbReference>
<reference evidence="8 9" key="1">
    <citation type="submission" date="2017-12" db="EMBL/GenBank/DDBJ databases">
        <title>Anaerobic carbon monoxide metabolism by Pleomorphomonas carboxyditropha sp. nov., a new mesophilic hydrogenogenic carboxidotroph.</title>
        <authorList>
            <person name="Esquivel-Elizondo S."/>
            <person name="Krajmalnik-Brown R."/>
        </authorList>
    </citation>
    <scope>NUCLEOTIDE SEQUENCE [LARGE SCALE GENOMIC DNA]</scope>
    <source>
        <strain evidence="8 9">R5-392</strain>
    </source>
</reference>
<evidence type="ECO:0000313" key="8">
    <source>
        <dbReference type="EMBL" id="PKR90343.1"/>
    </source>
</evidence>
<dbReference type="Proteomes" id="UP000233491">
    <property type="component" value="Unassembled WGS sequence"/>
</dbReference>
<evidence type="ECO:0000256" key="3">
    <source>
        <dbReference type="ARBA" id="ARBA00022475"/>
    </source>
</evidence>
<dbReference type="EMBL" id="PJNW01000002">
    <property type="protein sequence ID" value="PKR90343.1"/>
    <property type="molecule type" value="Genomic_DNA"/>
</dbReference>
<dbReference type="OrthoDB" id="9815411at2"/>
<keyword evidence="5 7" id="KW-1133">Transmembrane helix</keyword>
<feature type="transmembrane region" description="Helical" evidence="7">
    <location>
        <begin position="6"/>
        <end position="23"/>
    </location>
</feature>
<organism evidence="8 9">
    <name type="scientific">Pleomorphomonas diazotrophica</name>
    <dbReference type="NCBI Taxonomy" id="1166257"/>
    <lineage>
        <taxon>Bacteria</taxon>
        <taxon>Pseudomonadati</taxon>
        <taxon>Pseudomonadota</taxon>
        <taxon>Alphaproteobacteria</taxon>
        <taxon>Hyphomicrobiales</taxon>
        <taxon>Pleomorphomonadaceae</taxon>
        <taxon>Pleomorphomonas</taxon>
    </lineage>
</organism>
<dbReference type="AlphaFoldDB" id="A0A1I4QYG0"/>
<evidence type="ECO:0000256" key="4">
    <source>
        <dbReference type="ARBA" id="ARBA00022692"/>
    </source>
</evidence>
<evidence type="ECO:0000256" key="2">
    <source>
        <dbReference type="ARBA" id="ARBA00011006"/>
    </source>
</evidence>
<dbReference type="RefSeq" id="WP_101287437.1">
    <property type="nucleotide sequence ID" value="NZ_FOUQ01000001.1"/>
</dbReference>
<comment type="subcellular location">
    <subcellularLocation>
        <location evidence="1">Cell membrane</location>
        <topology evidence="1">Multi-pass membrane protein</topology>
    </subcellularLocation>
</comment>
<feature type="transmembrane region" description="Helical" evidence="7">
    <location>
        <begin position="30"/>
        <end position="52"/>
    </location>
</feature>
<dbReference type="PANTHER" id="PTHR33884">
    <property type="entry name" value="UPF0410 PROTEIN YMGE"/>
    <property type="match status" value="1"/>
</dbReference>
<accession>A0A1I4QYG0</accession>
<dbReference type="Pfam" id="PF04226">
    <property type="entry name" value="Transgly_assoc"/>
    <property type="match status" value="1"/>
</dbReference>
<dbReference type="InterPro" id="IPR007341">
    <property type="entry name" value="Transgly_assoc"/>
</dbReference>
<comment type="similarity">
    <text evidence="2">Belongs to the UPF0410 family.</text>
</comment>
<evidence type="ECO:0000256" key="7">
    <source>
        <dbReference type="SAM" id="Phobius"/>
    </source>
</evidence>
<gene>
    <name evidence="8" type="ORF">CXZ10_02895</name>
</gene>
<comment type="caution">
    <text evidence="8">The sequence shown here is derived from an EMBL/GenBank/DDBJ whole genome shotgun (WGS) entry which is preliminary data.</text>
</comment>
<feature type="transmembrane region" description="Helical" evidence="7">
    <location>
        <begin position="58"/>
        <end position="76"/>
    </location>
</feature>
<evidence type="ECO:0000313" key="9">
    <source>
        <dbReference type="Proteomes" id="UP000233491"/>
    </source>
</evidence>
<keyword evidence="6 7" id="KW-0472">Membrane</keyword>
<proteinExistence type="inferred from homology"/>
<sequence length="81" mass="8622">MAGVGIIGTIIIGLLAGWLAERFTRSDHGLLTNLVLGVVGALVFGWVAGQLGFFPRGWIANLIGGTIGAVVLITLYRQFRR</sequence>
<evidence type="ECO:0000256" key="5">
    <source>
        <dbReference type="ARBA" id="ARBA00022989"/>
    </source>
</evidence>
<evidence type="ECO:0000256" key="6">
    <source>
        <dbReference type="ARBA" id="ARBA00023136"/>
    </source>
</evidence>
<keyword evidence="9" id="KW-1185">Reference proteome</keyword>
<keyword evidence="3" id="KW-1003">Cell membrane</keyword>
<protein>
    <submittedName>
        <fullName evidence="8">GlsB/YeaQ/YmgE family stress response membrane protein</fullName>
    </submittedName>
</protein>
<keyword evidence="4 7" id="KW-0812">Transmembrane</keyword>
<evidence type="ECO:0000256" key="1">
    <source>
        <dbReference type="ARBA" id="ARBA00004651"/>
    </source>
</evidence>